<comment type="caution">
    <text evidence="2">The sequence shown here is derived from an EMBL/GenBank/DDBJ whole genome shotgun (WGS) entry which is preliminary data.</text>
</comment>
<dbReference type="AlphaFoldDB" id="A0A4Z1JCT9"/>
<gene>
    <name evidence="2" type="ORF">BELL_0561g00030</name>
</gene>
<protein>
    <submittedName>
        <fullName evidence="2">Uncharacterized protein</fullName>
    </submittedName>
</protein>
<evidence type="ECO:0000313" key="3">
    <source>
        <dbReference type="Proteomes" id="UP000297229"/>
    </source>
</evidence>
<sequence length="1118" mass="124298">MPSFTPFTRYDVSLNTGSGDGSNKNYYDQVCAISQKTINENFVQLFNQREGLKQISYSTPTELGGGLLEASLLPPQVRVAFSGDSTPEFLYEIHINEGYITWSPQRSIKIDGWVITVKATLEDMAVTPQDDDDEDQEALRIDAMRELKKNYKINSKSKGLKAGDYSIQRLFVAFSESSWQSPNDEHTYVPDPKSPKDAPKLVKLRDLRASTEREHYIFRLLAKDAIKVLGYWAESRQHTAYFTLGVQVRLPLSETKGERNCGKMAKCVANISLQRRKRGPPLAYPYFTTEDQVKQMNQDGTLQGKPGHDYNCILWCETVQQMIDGQLYHRRLPEPRKINYSGNLAEAPTPNSSVDVEKTGMPGTFILDHRLFLEQRILKPLQELCVATNLIPMRPKLWVSNGTQMFTSRLAIGVDPDPAEIADSGNEWRGSLYPEDVPKQDPANEWFQFKPDGPNRYKWEKTIHAPGSEDVTHTFRSCSGAPVWRRWKINSTNSVVVSWESGGDTFHVKGSTSYDHWEAWSGQTSKFMWGSYGSECYRGDFKITADWGFSIKLKVPQPDLSIVNETENTNGMIQPVLILVNKTEDKNGMIQPEVILKNNKLPPIKTKRSGGLYVRDKTDENFETQINKNFSTRLEIAIEKLKAGFAGNGCFTYPGTRTLLFGDPTINKRGDIMCVLRYKELEKDLVTIIPPSLNQIPDSVSQTGKTIGTVPMVNKNQPHISWATSQLKSYDPVKKRAVLILEGRNISETRMSFEKFQVVFLLQNKETVLYYREDWAKKPEGTDWFNDACDAVSTLKGKIGELVVHGGKDSSTATIGASFAQDVEVGTSQKTKANMGIRTEIITSGEDDSKFSESVSSRTEAISYASDSKPKVTTPSALVDGPSNTTAATVAESIKTTQSQPEDVTLFPETTHQPELAAPGSFAKKQSETTSAVTEPLVPIGQPTGKPTDPQLFQSAEKPIIQAVDSATVAQPPASAPDLSVKPKPKMKVSAPSETWALTKDRVSKELAVSFTLVDNKFPQFEISPKVGKVTARAAKFAMISDKDDKSFICLELDGSVASAGTYIVQITEYYDDITKEEGLVVAHTFLKVLCQAGGGGSADVVTQEEFDQLSRTDAIEK</sequence>
<organism evidence="2 3">
    <name type="scientific">Botrytis elliptica</name>
    <dbReference type="NCBI Taxonomy" id="278938"/>
    <lineage>
        <taxon>Eukaryota</taxon>
        <taxon>Fungi</taxon>
        <taxon>Dikarya</taxon>
        <taxon>Ascomycota</taxon>
        <taxon>Pezizomycotina</taxon>
        <taxon>Leotiomycetes</taxon>
        <taxon>Helotiales</taxon>
        <taxon>Sclerotiniaceae</taxon>
        <taxon>Botrytis</taxon>
    </lineage>
</organism>
<keyword evidence="3" id="KW-1185">Reference proteome</keyword>
<feature type="region of interest" description="Disordered" evidence="1">
    <location>
        <begin position="865"/>
        <end position="884"/>
    </location>
</feature>
<reference evidence="2 3" key="1">
    <citation type="submission" date="2017-12" db="EMBL/GenBank/DDBJ databases">
        <title>Comparative genomics of Botrytis spp.</title>
        <authorList>
            <person name="Valero-Jimenez C.A."/>
            <person name="Tapia P."/>
            <person name="Veloso J."/>
            <person name="Silva-Moreno E."/>
            <person name="Staats M."/>
            <person name="Valdes J.H."/>
            <person name="Van Kan J.A.L."/>
        </authorList>
    </citation>
    <scope>NUCLEOTIDE SEQUENCE [LARGE SCALE GENOMIC DNA]</scope>
    <source>
        <strain evidence="2 3">Be9601</strain>
    </source>
</reference>
<feature type="compositionally biased region" description="Polar residues" evidence="1">
    <location>
        <begin position="871"/>
        <end position="884"/>
    </location>
</feature>
<accession>A0A4Z1JCT9</accession>
<proteinExistence type="predicted"/>
<dbReference type="Proteomes" id="UP000297229">
    <property type="component" value="Unassembled WGS sequence"/>
</dbReference>
<name>A0A4Z1JCT9_9HELO</name>
<evidence type="ECO:0000256" key="1">
    <source>
        <dbReference type="SAM" id="MobiDB-lite"/>
    </source>
</evidence>
<evidence type="ECO:0000313" key="2">
    <source>
        <dbReference type="EMBL" id="TGO71541.1"/>
    </source>
</evidence>
<dbReference type="EMBL" id="PQXM01000559">
    <property type="protein sequence ID" value="TGO71541.1"/>
    <property type="molecule type" value="Genomic_DNA"/>
</dbReference>